<name>A0ABS2DQV1_9BURK</name>
<keyword evidence="5" id="KW-1185">Reference proteome</keyword>
<evidence type="ECO:0000256" key="1">
    <source>
        <dbReference type="ARBA" id="ARBA00003217"/>
    </source>
</evidence>
<dbReference type="GO" id="GO:0004180">
    <property type="term" value="F:carboxypeptidase activity"/>
    <property type="evidence" value="ECO:0007669"/>
    <property type="project" value="UniProtKB-KW"/>
</dbReference>
<feature type="domain" description="Peptidase S11 D-Ala-D-Ala carboxypeptidase A C-terminal" evidence="3">
    <location>
        <begin position="260"/>
        <end position="355"/>
    </location>
</feature>
<reference evidence="4 5" key="1">
    <citation type="journal article" date="2021" name="Sci. Rep.">
        <title>The distribution of antibiotic resistance genes in chicken gut microbiota commensals.</title>
        <authorList>
            <person name="Juricova H."/>
            <person name="Matiasovicova J."/>
            <person name="Kubasova T."/>
            <person name="Cejkova D."/>
            <person name="Rychlik I."/>
        </authorList>
    </citation>
    <scope>NUCLEOTIDE SEQUENCE [LARGE SCALE GENOMIC DNA]</scope>
    <source>
        <strain evidence="4 5">An829</strain>
    </source>
</reference>
<accession>A0ABS2DQV1</accession>
<organism evidence="4 5">
    <name type="scientific">Sutterella massiliensis</name>
    <dbReference type="NCBI Taxonomy" id="1816689"/>
    <lineage>
        <taxon>Bacteria</taxon>
        <taxon>Pseudomonadati</taxon>
        <taxon>Pseudomonadota</taxon>
        <taxon>Betaproteobacteria</taxon>
        <taxon>Burkholderiales</taxon>
        <taxon>Sutterellaceae</taxon>
        <taxon>Sutterella</taxon>
    </lineage>
</organism>
<dbReference type="Pfam" id="PF07943">
    <property type="entry name" value="PBP5_C"/>
    <property type="match status" value="1"/>
</dbReference>
<dbReference type="SUPFAM" id="SSF69189">
    <property type="entry name" value="Penicillin-binding protein associated domain"/>
    <property type="match status" value="1"/>
</dbReference>
<dbReference type="InterPro" id="IPR037167">
    <property type="entry name" value="Peptidase_S11_C_sf"/>
</dbReference>
<evidence type="ECO:0000256" key="2">
    <source>
        <dbReference type="SAM" id="SignalP"/>
    </source>
</evidence>
<dbReference type="Gene3D" id="3.40.710.10">
    <property type="entry name" value="DD-peptidase/beta-lactamase superfamily"/>
    <property type="match status" value="1"/>
</dbReference>
<keyword evidence="4" id="KW-0378">Hydrolase</keyword>
<dbReference type="InterPro" id="IPR015956">
    <property type="entry name" value="Peniciliin-bd_prot_C_sf"/>
</dbReference>
<keyword evidence="4" id="KW-0121">Carboxypeptidase</keyword>
<dbReference type="Proteomes" id="UP000715095">
    <property type="component" value="Unassembled WGS sequence"/>
</dbReference>
<dbReference type="EMBL" id="JACJJC010000001">
    <property type="protein sequence ID" value="MBM6703088.1"/>
    <property type="molecule type" value="Genomic_DNA"/>
</dbReference>
<dbReference type="InterPro" id="IPR001967">
    <property type="entry name" value="Peptidase_S11_N"/>
</dbReference>
<keyword evidence="2" id="KW-0732">Signal</keyword>
<feature type="chain" id="PRO_5047132208" evidence="2">
    <location>
        <begin position="26"/>
        <end position="382"/>
    </location>
</feature>
<comment type="function">
    <text evidence="1">Removes C-terminal D-alanyl residues from sugar-peptide cell wall precursors.</text>
</comment>
<sequence>MLRQTKLKALLTLLAATLFATLVRAETQSCLVDLESGQTILSEAADERIENNSTAGLMVAYTALSLAQQHDESLEKPVVALDEKTNNERTPNLADAIEAVLLANDREAIERIVHHFGADIRVFVRSMNEEAARLGLAASRFETPFPSDGTRKNTTTAADTAKLAADLYRRFPFTRIWTSSDSVKFGNRDIENGNFLRQNKAITGVFAHVAENAVNGAILAEDPRTNGRTRRLLAISLHEASKESFAETITTLLMRGYRDFETVRVFKRGDVVGSVPIYKGNKEEIELRTTQDVFVTLTKERMLELGERAFSLSIEYNRPIVAPVDKETSIGQLIISVDDRTVATTPLVAAEDIRRGDFLRRLTDTIKIAIGSKNSRNQEKND</sequence>
<evidence type="ECO:0000313" key="5">
    <source>
        <dbReference type="Proteomes" id="UP000715095"/>
    </source>
</evidence>
<dbReference type="Gene3D" id="2.60.410.10">
    <property type="entry name" value="D-Ala-D-Ala carboxypeptidase, C-terminal domain"/>
    <property type="match status" value="1"/>
</dbReference>
<dbReference type="InterPro" id="IPR012338">
    <property type="entry name" value="Beta-lactam/transpept-like"/>
</dbReference>
<protein>
    <submittedName>
        <fullName evidence="4">D-alanyl-D-alanine carboxypeptidase</fullName>
    </submittedName>
</protein>
<evidence type="ECO:0000259" key="3">
    <source>
        <dbReference type="SMART" id="SM00936"/>
    </source>
</evidence>
<gene>
    <name evidence="4" type="ORF">H6A60_00975</name>
</gene>
<evidence type="ECO:0000313" key="4">
    <source>
        <dbReference type="EMBL" id="MBM6703088.1"/>
    </source>
</evidence>
<keyword evidence="4" id="KW-0645">Protease</keyword>
<comment type="caution">
    <text evidence="4">The sequence shown here is derived from an EMBL/GenBank/DDBJ whole genome shotgun (WGS) entry which is preliminary data.</text>
</comment>
<feature type="signal peptide" evidence="2">
    <location>
        <begin position="1"/>
        <end position="25"/>
    </location>
</feature>
<dbReference type="Pfam" id="PF00768">
    <property type="entry name" value="Peptidase_S11"/>
    <property type="match status" value="1"/>
</dbReference>
<dbReference type="RefSeq" id="WP_205101469.1">
    <property type="nucleotide sequence ID" value="NZ_JACJJC010000001.1"/>
</dbReference>
<dbReference type="SMART" id="SM00936">
    <property type="entry name" value="PBP5_C"/>
    <property type="match status" value="1"/>
</dbReference>
<proteinExistence type="predicted"/>
<dbReference type="InterPro" id="IPR012907">
    <property type="entry name" value="Peptidase_S11_C"/>
</dbReference>
<dbReference type="SUPFAM" id="SSF56601">
    <property type="entry name" value="beta-lactamase/transpeptidase-like"/>
    <property type="match status" value="1"/>
</dbReference>